<dbReference type="OrthoDB" id="4030310at2759"/>
<dbReference type="PANTHER" id="PTHR36436">
    <property type="entry name" value="SLL5081 PROTEIN"/>
    <property type="match status" value="1"/>
</dbReference>
<comment type="caution">
    <text evidence="1">The sequence shown here is derived from an EMBL/GenBank/DDBJ whole genome shotgun (WGS) entry which is preliminary data.</text>
</comment>
<keyword evidence="2" id="KW-1185">Reference proteome</keyword>
<dbReference type="Pfam" id="PF09234">
    <property type="entry name" value="DUF1963"/>
    <property type="match status" value="1"/>
</dbReference>
<evidence type="ECO:0000313" key="2">
    <source>
        <dbReference type="Proteomes" id="UP000193944"/>
    </source>
</evidence>
<organism evidence="1 2">
    <name type="scientific">Anaeromyces robustus</name>
    <dbReference type="NCBI Taxonomy" id="1754192"/>
    <lineage>
        <taxon>Eukaryota</taxon>
        <taxon>Fungi</taxon>
        <taxon>Fungi incertae sedis</taxon>
        <taxon>Chytridiomycota</taxon>
        <taxon>Chytridiomycota incertae sedis</taxon>
        <taxon>Neocallimastigomycetes</taxon>
        <taxon>Neocallimastigales</taxon>
        <taxon>Neocallimastigaceae</taxon>
        <taxon>Anaeromyces</taxon>
    </lineage>
</organism>
<dbReference type="EMBL" id="MCFG01000211">
    <property type="protein sequence ID" value="ORX78411.1"/>
    <property type="molecule type" value="Genomic_DNA"/>
</dbReference>
<dbReference type="PANTHER" id="PTHR36436:SF6">
    <property type="entry name" value="SLL5081 PROTEIN"/>
    <property type="match status" value="1"/>
</dbReference>
<dbReference type="SUPFAM" id="SSF103032">
    <property type="entry name" value="Hypothetical protein YwqG"/>
    <property type="match status" value="1"/>
</dbReference>
<dbReference type="Gene3D" id="2.30.320.10">
    <property type="entry name" value="YwqG-like"/>
    <property type="match status" value="1"/>
</dbReference>
<dbReference type="AlphaFoldDB" id="A0A1Y1WXY6"/>
<gene>
    <name evidence="1" type="ORF">BCR32DRAFT_328552</name>
</gene>
<reference evidence="1 2" key="2">
    <citation type="submission" date="2016-08" db="EMBL/GenBank/DDBJ databases">
        <title>Pervasive Adenine N6-methylation of Active Genes in Fungi.</title>
        <authorList>
            <consortium name="DOE Joint Genome Institute"/>
            <person name="Mondo S.J."/>
            <person name="Dannebaum R.O."/>
            <person name="Kuo R.C."/>
            <person name="Labutti K."/>
            <person name="Haridas S."/>
            <person name="Kuo A."/>
            <person name="Salamov A."/>
            <person name="Ahrendt S.R."/>
            <person name="Lipzen A."/>
            <person name="Sullivan W."/>
            <person name="Andreopoulos W.B."/>
            <person name="Clum A."/>
            <person name="Lindquist E."/>
            <person name="Daum C."/>
            <person name="Ramamoorthy G.K."/>
            <person name="Gryganskyi A."/>
            <person name="Culley D."/>
            <person name="Magnuson J.K."/>
            <person name="James T.Y."/>
            <person name="O'Malley M.A."/>
            <person name="Stajich J.E."/>
            <person name="Spatafora J.W."/>
            <person name="Visel A."/>
            <person name="Grigoriev I.V."/>
        </authorList>
    </citation>
    <scope>NUCLEOTIDE SEQUENCE [LARGE SCALE GENOMIC DNA]</scope>
    <source>
        <strain evidence="1 2">S4</strain>
    </source>
</reference>
<sequence>MPEKKENLSEEFKKLVEEIKRISKTDSYQIKIETDKANIFDSKIGGIPYWTKDKEYPKNSEGEKLFLLAQINFEKCEEIDTPLPKEGMLQFFVSNDDVVGLDFDDQLKQEGFRVIYHEKIDYTLTEEKIVKEFDIPEIPKDDYELPMNKELKISLHKGIDYITPNDKNFDNIFSKVYKEVYNKEVPEDSSCFNILNDEEYDQLYELLSGFNHKMLGYPYFTQSDPRFDKKYADFDILLLQIDTDGGNDIMWGDSGICNFFIKKEALLKKDFSEVLYNWDCC</sequence>
<dbReference type="Proteomes" id="UP000193944">
    <property type="component" value="Unassembled WGS sequence"/>
</dbReference>
<proteinExistence type="predicted"/>
<protein>
    <submittedName>
        <fullName evidence="1">DUF1963-domain-containing protein</fullName>
    </submittedName>
</protein>
<reference evidence="1 2" key="1">
    <citation type="submission" date="2016-08" db="EMBL/GenBank/DDBJ databases">
        <title>A Parts List for Fungal Cellulosomes Revealed by Comparative Genomics.</title>
        <authorList>
            <consortium name="DOE Joint Genome Institute"/>
            <person name="Haitjema C.H."/>
            <person name="Gilmore S.P."/>
            <person name="Henske J.K."/>
            <person name="Solomon K.V."/>
            <person name="De Groot R."/>
            <person name="Kuo A."/>
            <person name="Mondo S.J."/>
            <person name="Salamov A.A."/>
            <person name="Labutti K."/>
            <person name="Zhao Z."/>
            <person name="Chiniquy J."/>
            <person name="Barry K."/>
            <person name="Brewer H.M."/>
            <person name="Purvine S.O."/>
            <person name="Wright A.T."/>
            <person name="Boxma B."/>
            <person name="Van Alen T."/>
            <person name="Hackstein J.H."/>
            <person name="Baker S.E."/>
            <person name="Grigoriev I.V."/>
            <person name="O'Malley M.A."/>
        </authorList>
    </citation>
    <scope>NUCLEOTIDE SEQUENCE [LARGE SCALE GENOMIC DNA]</scope>
    <source>
        <strain evidence="1 2">S4</strain>
    </source>
</reference>
<accession>A0A1Y1WXY6</accession>
<dbReference type="InterPro" id="IPR035948">
    <property type="entry name" value="YwqG-like_sf"/>
</dbReference>
<dbReference type="InterPro" id="IPR015315">
    <property type="entry name" value="DUF1963"/>
</dbReference>
<evidence type="ECO:0000313" key="1">
    <source>
        <dbReference type="EMBL" id="ORX78411.1"/>
    </source>
</evidence>
<name>A0A1Y1WXY6_9FUNG</name>